<feature type="region of interest" description="Disordered" evidence="1">
    <location>
        <begin position="320"/>
        <end position="341"/>
    </location>
</feature>
<dbReference type="Proteomes" id="UP000287972">
    <property type="component" value="Unassembled WGS sequence"/>
</dbReference>
<feature type="compositionally biased region" description="Basic and acidic residues" evidence="1">
    <location>
        <begin position="383"/>
        <end position="398"/>
    </location>
</feature>
<name>A0A428QUD5_9HYPO</name>
<dbReference type="EMBL" id="NKCL01000466">
    <property type="protein sequence ID" value="RSL68811.1"/>
    <property type="molecule type" value="Genomic_DNA"/>
</dbReference>
<sequence>MHMDQQGEDMHQHELMELIYAGYNPGDMSVTQPHYQMAQFNNNISEMSPSVNLTWPHPQDTMMMPDLSMLPTSLNQSGHCLNTDEWTLDDVLKTEILDVPGLEDTLPSNTITPSTDRLEPVTPTQNPISLTAITGAKLDTERPPKRHRLQVPQITDGPDGHLVSLLSDPTFKYQGHIVSLSHSFNLRQQYDRLSIQRGRNTTSPEQDESFPNTDDEFRGRIREIFEAICDWTDLREWRAKMGQKRVREWLAEVAQQRKSQGLDNDLSKLSDKELMPPANRMPSMKEQWKNVIHRTMSDIEIELLCAQILASPPPSLLHLTSNSATEPGHGCSKGPQHDPNDRILNAFRDNKVLIHSAIRAPWITRITNSPHSETRRKYQNKAGNDRKRTLIEQGGSEKKKAKAESMSPL</sequence>
<accession>A0A428QUD5</accession>
<dbReference type="AlphaFoldDB" id="A0A428QUD5"/>
<reference evidence="2 3" key="1">
    <citation type="submission" date="2017-06" db="EMBL/GenBank/DDBJ databases">
        <title>Comparative genomic analysis of Ambrosia Fusariam Clade fungi.</title>
        <authorList>
            <person name="Stajich J.E."/>
            <person name="Carrillo J."/>
            <person name="Kijimoto T."/>
            <person name="Eskalen A."/>
            <person name="O'Donnell K."/>
            <person name="Kasson M."/>
        </authorList>
    </citation>
    <scope>NUCLEOTIDE SEQUENCE [LARGE SCALE GENOMIC DNA]</scope>
    <source>
        <strain evidence="2 3">NRRL62606</strain>
    </source>
</reference>
<comment type="caution">
    <text evidence="2">The sequence shown here is derived from an EMBL/GenBank/DDBJ whole genome shotgun (WGS) entry which is preliminary data.</text>
</comment>
<gene>
    <name evidence="2" type="ORF">CEP51_012446</name>
</gene>
<evidence type="ECO:0000313" key="3">
    <source>
        <dbReference type="Proteomes" id="UP000287972"/>
    </source>
</evidence>
<feature type="compositionally biased region" description="Polar residues" evidence="1">
    <location>
        <begin position="106"/>
        <end position="115"/>
    </location>
</feature>
<protein>
    <submittedName>
        <fullName evidence="2">Uncharacterized protein</fullName>
    </submittedName>
</protein>
<evidence type="ECO:0000256" key="1">
    <source>
        <dbReference type="SAM" id="MobiDB-lite"/>
    </source>
</evidence>
<feature type="region of interest" description="Disordered" evidence="1">
    <location>
        <begin position="104"/>
        <end position="125"/>
    </location>
</feature>
<evidence type="ECO:0000313" key="2">
    <source>
        <dbReference type="EMBL" id="RSL68811.1"/>
    </source>
</evidence>
<keyword evidence="3" id="KW-1185">Reference proteome</keyword>
<proteinExistence type="predicted"/>
<organism evidence="2 3">
    <name type="scientific">Fusarium floridanum</name>
    <dbReference type="NCBI Taxonomy" id="1325733"/>
    <lineage>
        <taxon>Eukaryota</taxon>
        <taxon>Fungi</taxon>
        <taxon>Dikarya</taxon>
        <taxon>Ascomycota</taxon>
        <taxon>Pezizomycotina</taxon>
        <taxon>Sordariomycetes</taxon>
        <taxon>Hypocreomycetidae</taxon>
        <taxon>Hypocreales</taxon>
        <taxon>Nectriaceae</taxon>
        <taxon>Fusarium</taxon>
        <taxon>Fusarium solani species complex</taxon>
    </lineage>
</organism>
<feature type="region of interest" description="Disordered" evidence="1">
    <location>
        <begin position="368"/>
        <end position="409"/>
    </location>
</feature>